<dbReference type="CDD" id="cd02661">
    <property type="entry name" value="Peptidase_C19E"/>
    <property type="match status" value="1"/>
</dbReference>
<feature type="compositionally biased region" description="Basic residues" evidence="9">
    <location>
        <begin position="943"/>
        <end position="952"/>
    </location>
</feature>
<feature type="compositionally biased region" description="Basic and acidic residues" evidence="9">
    <location>
        <begin position="594"/>
        <end position="607"/>
    </location>
</feature>
<dbReference type="Proteomes" id="UP000308365">
    <property type="component" value="Unassembled WGS sequence"/>
</dbReference>
<dbReference type="InterPro" id="IPR001394">
    <property type="entry name" value="Peptidase_C19_UCH"/>
</dbReference>
<organism evidence="11 12">
    <name type="scientific">Monodon monoceros</name>
    <name type="common">Narwhal</name>
    <name type="synonym">Ceratodon monodon</name>
    <dbReference type="NCBI Taxonomy" id="40151"/>
    <lineage>
        <taxon>Eukaryota</taxon>
        <taxon>Metazoa</taxon>
        <taxon>Chordata</taxon>
        <taxon>Craniata</taxon>
        <taxon>Vertebrata</taxon>
        <taxon>Euteleostomi</taxon>
        <taxon>Mammalia</taxon>
        <taxon>Eutheria</taxon>
        <taxon>Laurasiatheria</taxon>
        <taxon>Artiodactyla</taxon>
        <taxon>Whippomorpha</taxon>
        <taxon>Cetacea</taxon>
        <taxon>Odontoceti</taxon>
        <taxon>Monodontidae</taxon>
        <taxon>Monodon</taxon>
    </lineage>
</organism>
<feature type="region of interest" description="Disordered" evidence="9">
    <location>
        <begin position="67"/>
        <end position="91"/>
    </location>
</feature>
<dbReference type="GO" id="GO:0042981">
    <property type="term" value="P:regulation of apoptotic process"/>
    <property type="evidence" value="ECO:0007669"/>
    <property type="project" value="TreeGrafter"/>
</dbReference>
<evidence type="ECO:0000256" key="1">
    <source>
        <dbReference type="ARBA" id="ARBA00000707"/>
    </source>
</evidence>
<dbReference type="InterPro" id="IPR050164">
    <property type="entry name" value="Peptidase_C19"/>
</dbReference>
<sequence>DKLKEALKPGRRDSADDGELGKLLASSARKVLLQKLEFEPASKSFSYQLESLKSKYVLLNPRTEGAGCHRSGDEPQARTQGSERAYESCGDGVPAPQKVLFPVERLSLRWGRVYRVGAGLHNLGNTCFLNSTVQCLTYTPPLANYLLSKEHTRGCHQGSFCMLCVMQNHIIQAFANSGNAIKPVSFIRDLRKIARHFRFGNQEDAHEFLRYTIDAMQKACLSGCAKLDRQTQATTLVHQIFGGYLRSRVKCSVCKSVSDTYDPYLDVALEIRQAANIVRALELFVKPDVLSGENAYMCAKCKKKVPASKRFTIHRTSNVLTLSLKRFANFSGGKITKDVGYPEFLNIRPYMSQSNGEPVMYGLYAVLVHSGYSCHAGHYYCYVKASNGQWYQMNDSFVHSSNIKVVLNQQAYVLFYLRIPGSKKSPEGSICRTASSLPSHPRVVPDHTRKNISNGTTSSSVTGKRPDPVTMKKPQTPEELGVPVARNGSVSGLKSQNGYTPPKPPLGSPSPKLCKTPTHVPTVLDEPGKKVKKPAPLQHFSPPLKTSPGPPGAGELGGSRCEGRRPSSWDGRATLSTSPRPPAARTANGLGPKVGDEGPAAERRGSSPEHPAGGGPARPPPAPQSGAAPLGDSQGTHSAGPAKVLPARADAELVKAKCPDLSSASPEPANTMSPPPAKKLALSARKASTLRRATGNDLRPPPLSPSSDLTSPRKPTHPVVASTWPVSTIRAVSPAPRPSSHLKPPLGPHSLSLSSSPPPLGTADPQSHSPASAPLPQVNGGFRAPSHQLPEASEPPQGLCKKRKKTRVGETQGQGSEACTAVAAPPGPPRKRRKRKRKHTRDTDASALQAGRTPGPPWSPVHRKEGRAEPPAGRPEEEGGQQPGNGWPVGCVSDGHRVSRRKRRRQGAEGLGGEDGLRRDHPPRRGSCSSSDVVQPEATAASPRKKRKKKRKQESQQEVEENEPEGQRGSVVPGSRPGTAVNGQAPGGPTGLGQAPLVSWDRERESDVVQELLKYSSDKAYGRRVLTWDGEVSAVSQDAIQDSRLARMATVIDDWDEEFDRGKEKKLKKFKREKKRNFNAFQKLQSRRNFWSLRLPVSAIAAEFGAVKMGQFVRVCVCSRAWAVVCTIEDQAVSRLHLVSVALPVLDALSRGGGGTPRVSFLSLKNDVLCLTASRDTVPSWGPSIWTEEPLAEDLLALSAPSLPWGTARRGPGLLWIRTSGDTTRTVTDTGTLRAGGSTATGT</sequence>
<feature type="compositionally biased region" description="Low complexity" evidence="9">
    <location>
        <begin position="738"/>
        <end position="755"/>
    </location>
</feature>
<gene>
    <name evidence="11" type="ORF">EI555_014935</name>
</gene>
<dbReference type="PANTHER" id="PTHR24006">
    <property type="entry name" value="UBIQUITIN CARBOXYL-TERMINAL HYDROLASE"/>
    <property type="match status" value="1"/>
</dbReference>
<dbReference type="Pfam" id="PF00443">
    <property type="entry name" value="UCH"/>
    <property type="match status" value="1"/>
</dbReference>
<protein>
    <recommendedName>
        <fullName evidence="3">ubiquitinyl hydrolase 1</fullName>
        <ecNumber evidence="3">3.4.19.12</ecNumber>
    </recommendedName>
</protein>
<dbReference type="PROSITE" id="PS50235">
    <property type="entry name" value="USP_3"/>
    <property type="match status" value="1"/>
</dbReference>
<keyword evidence="5" id="KW-0645">Protease</keyword>
<feature type="compositionally biased region" description="Basic residues" evidence="9">
    <location>
        <begin position="829"/>
        <end position="840"/>
    </location>
</feature>
<dbReference type="PROSITE" id="PS00972">
    <property type="entry name" value="USP_1"/>
    <property type="match status" value="1"/>
</dbReference>
<dbReference type="PROSITE" id="PS00973">
    <property type="entry name" value="USP_2"/>
    <property type="match status" value="1"/>
</dbReference>
<dbReference type="InterPro" id="IPR018200">
    <property type="entry name" value="USP_CS"/>
</dbReference>
<feature type="compositionally biased region" description="Polar residues" evidence="9">
    <location>
        <begin position="662"/>
        <end position="672"/>
    </location>
</feature>
<evidence type="ECO:0000256" key="2">
    <source>
        <dbReference type="ARBA" id="ARBA00009085"/>
    </source>
</evidence>
<feature type="compositionally biased region" description="Polar residues" evidence="9">
    <location>
        <begin position="488"/>
        <end position="499"/>
    </location>
</feature>
<evidence type="ECO:0000256" key="4">
    <source>
        <dbReference type="ARBA" id="ARBA00022553"/>
    </source>
</evidence>
<feature type="domain" description="USP" evidence="10">
    <location>
        <begin position="118"/>
        <end position="419"/>
    </location>
</feature>
<keyword evidence="7" id="KW-0378">Hydrolase</keyword>
<dbReference type="InterPro" id="IPR028889">
    <property type="entry name" value="USP"/>
</dbReference>
<dbReference type="GO" id="GO:0004843">
    <property type="term" value="F:cysteine-type deubiquitinase activity"/>
    <property type="evidence" value="ECO:0007669"/>
    <property type="project" value="UniProtKB-EC"/>
</dbReference>
<evidence type="ECO:0000256" key="3">
    <source>
        <dbReference type="ARBA" id="ARBA00012759"/>
    </source>
</evidence>
<dbReference type="InterPro" id="IPR038765">
    <property type="entry name" value="Papain-like_cys_pep_sf"/>
</dbReference>
<proteinExistence type="inferred from homology"/>
<evidence type="ECO:0000256" key="9">
    <source>
        <dbReference type="SAM" id="MobiDB-lite"/>
    </source>
</evidence>
<keyword evidence="8" id="KW-0788">Thiol protease</keyword>
<comment type="caution">
    <text evidence="11">The sequence shown here is derived from an EMBL/GenBank/DDBJ whole genome shotgun (WGS) entry which is preliminary data.</text>
</comment>
<accession>A0A4V5PB37</accession>
<feature type="non-terminal residue" evidence="11">
    <location>
        <position position="1"/>
    </location>
</feature>
<dbReference type="AlphaFoldDB" id="A0A4V5PB37"/>
<dbReference type="EC" id="3.4.19.12" evidence="3"/>
<dbReference type="GO" id="GO:0005829">
    <property type="term" value="C:cytosol"/>
    <property type="evidence" value="ECO:0007669"/>
    <property type="project" value="TreeGrafter"/>
</dbReference>
<name>A0A4V5PB37_MONMO</name>
<dbReference type="FunFam" id="3.90.70.10:FF:000016">
    <property type="entry name" value="Ubiquitin carboxyl-terminal hydrolase 36"/>
    <property type="match status" value="1"/>
</dbReference>
<dbReference type="GO" id="GO:0016579">
    <property type="term" value="P:protein deubiquitination"/>
    <property type="evidence" value="ECO:0007669"/>
    <property type="project" value="InterPro"/>
</dbReference>
<evidence type="ECO:0000256" key="5">
    <source>
        <dbReference type="ARBA" id="ARBA00022670"/>
    </source>
</evidence>
<evidence type="ECO:0000256" key="7">
    <source>
        <dbReference type="ARBA" id="ARBA00022801"/>
    </source>
</evidence>
<dbReference type="SUPFAM" id="SSF54001">
    <property type="entry name" value="Cysteine proteinases"/>
    <property type="match status" value="1"/>
</dbReference>
<comment type="similarity">
    <text evidence="2">Belongs to the peptidase C19 family.</text>
</comment>
<comment type="catalytic activity">
    <reaction evidence="1">
        <text>Thiol-dependent hydrolysis of ester, thioester, amide, peptide and isopeptide bonds formed by the C-terminal Gly of ubiquitin (a 76-residue protein attached to proteins as an intracellular targeting signal).</text>
        <dbReference type="EC" id="3.4.19.12"/>
    </reaction>
</comment>
<evidence type="ECO:0000256" key="6">
    <source>
        <dbReference type="ARBA" id="ARBA00022786"/>
    </source>
</evidence>
<evidence type="ECO:0000313" key="12">
    <source>
        <dbReference type="Proteomes" id="UP000308365"/>
    </source>
</evidence>
<reference evidence="12" key="1">
    <citation type="journal article" date="2019" name="IScience">
        <title>Narwhal Genome Reveals Long-Term Low Genetic Diversity despite Current Large Abundance Size.</title>
        <authorList>
            <person name="Westbury M.V."/>
            <person name="Petersen B."/>
            <person name="Garde E."/>
            <person name="Heide-Jorgensen M.P."/>
            <person name="Lorenzen E.D."/>
        </authorList>
    </citation>
    <scope>NUCLEOTIDE SEQUENCE [LARGE SCALE GENOMIC DNA]</scope>
</reference>
<dbReference type="EMBL" id="RWIC01000005">
    <property type="protein sequence ID" value="TKC53480.1"/>
    <property type="molecule type" value="Genomic_DNA"/>
</dbReference>
<dbReference type="GO" id="GO:0005634">
    <property type="term" value="C:nucleus"/>
    <property type="evidence" value="ECO:0007669"/>
    <property type="project" value="TreeGrafter"/>
</dbReference>
<keyword evidence="4" id="KW-0597">Phosphoprotein</keyword>
<evidence type="ECO:0000313" key="11">
    <source>
        <dbReference type="EMBL" id="TKC53480.1"/>
    </source>
</evidence>
<dbReference type="Gene3D" id="3.90.70.10">
    <property type="entry name" value="Cysteine proteinases"/>
    <property type="match status" value="1"/>
</dbReference>
<evidence type="ECO:0000256" key="8">
    <source>
        <dbReference type="ARBA" id="ARBA00022807"/>
    </source>
</evidence>
<feature type="region of interest" description="Disordered" evidence="9">
    <location>
        <begin position="424"/>
        <end position="996"/>
    </location>
</feature>
<keyword evidence="6" id="KW-0833">Ubl conjugation pathway</keyword>
<evidence type="ECO:0000259" key="10">
    <source>
        <dbReference type="PROSITE" id="PS50235"/>
    </source>
</evidence>
<dbReference type="PANTHER" id="PTHR24006:SF653">
    <property type="entry name" value="UBIQUITIN CARBOXYL-TERMINAL HYDROLASE 36"/>
    <property type="match status" value="1"/>
</dbReference>
<feature type="compositionally biased region" description="Basic and acidic residues" evidence="9">
    <location>
        <begin position="649"/>
        <end position="658"/>
    </location>
</feature>
<feature type="compositionally biased region" description="Low complexity" evidence="9">
    <location>
        <begin position="678"/>
        <end position="693"/>
    </location>
</feature>
<feature type="compositionally biased region" description="Polar residues" evidence="9">
    <location>
        <begin position="451"/>
        <end position="462"/>
    </location>
</feature>
<dbReference type="GO" id="GO:0006508">
    <property type="term" value="P:proteolysis"/>
    <property type="evidence" value="ECO:0007669"/>
    <property type="project" value="UniProtKB-KW"/>
</dbReference>